<dbReference type="InterPro" id="IPR025257">
    <property type="entry name" value="MINDY-3/4_CD"/>
</dbReference>
<dbReference type="Proteomes" id="UP000550707">
    <property type="component" value="Unassembled WGS sequence"/>
</dbReference>
<dbReference type="GO" id="GO:1990380">
    <property type="term" value="F:K48-linked deubiquitinase activity"/>
    <property type="evidence" value="ECO:0007669"/>
    <property type="project" value="UniProtKB-UniRule"/>
</dbReference>
<keyword evidence="6" id="KW-1185">Reference proteome</keyword>
<feature type="region of interest" description="Disordered" evidence="3">
    <location>
        <begin position="39"/>
        <end position="76"/>
    </location>
</feature>
<name>A0A7J8I0H4_MOLMO</name>
<evidence type="ECO:0000313" key="5">
    <source>
        <dbReference type="EMBL" id="KAF6478114.1"/>
    </source>
</evidence>
<evidence type="ECO:0000256" key="3">
    <source>
        <dbReference type="SAM" id="MobiDB-lite"/>
    </source>
</evidence>
<comment type="similarity">
    <text evidence="1 2">Belongs to the MINDY deubiquitinase family. FAM188 subfamily.</text>
</comment>
<protein>
    <recommendedName>
        <fullName evidence="2">Ubiquitin carboxyl-terminal hydrolase MINDY</fullName>
        <ecNumber evidence="2">3.4.19.12</ecNumber>
    </recommendedName>
</protein>
<feature type="compositionally biased region" description="Basic and acidic residues" evidence="3">
    <location>
        <begin position="48"/>
        <end position="61"/>
    </location>
</feature>
<proteinExistence type="inferred from homology"/>
<comment type="catalytic activity">
    <reaction evidence="2">
        <text>Thiol-dependent hydrolysis of ester, thioester, amide, peptide and isopeptide bonds formed by the C-terminal Gly of ubiquitin (a 76-residue protein attached to proteins as an intracellular targeting signal).</text>
        <dbReference type="EC" id="3.4.19.12"/>
    </reaction>
</comment>
<dbReference type="EMBL" id="JACASF010000005">
    <property type="protein sequence ID" value="KAF6478114.1"/>
    <property type="molecule type" value="Genomic_DNA"/>
</dbReference>
<dbReference type="InterPro" id="IPR039785">
    <property type="entry name" value="MINY3/4"/>
</dbReference>
<dbReference type="GO" id="GO:0071108">
    <property type="term" value="P:protein K48-linked deubiquitination"/>
    <property type="evidence" value="ECO:0007669"/>
    <property type="project" value="InterPro"/>
</dbReference>
<dbReference type="EC" id="3.4.19.12" evidence="2"/>
<dbReference type="PANTHER" id="PTHR12473">
    <property type="entry name" value="UBIQUITIN CARBOXYL-TERMINAL HYDROLASE MINDY-4-RELATED"/>
    <property type="match status" value="1"/>
</dbReference>
<evidence type="ECO:0000256" key="2">
    <source>
        <dbReference type="RuleBase" id="RU367088"/>
    </source>
</evidence>
<keyword evidence="2" id="KW-0645">Protease</keyword>
<organism evidence="5 6">
    <name type="scientific">Molossus molossus</name>
    <name type="common">Pallas' mastiff bat</name>
    <name type="synonym">Vespertilio molossus</name>
    <dbReference type="NCBI Taxonomy" id="27622"/>
    <lineage>
        <taxon>Eukaryota</taxon>
        <taxon>Metazoa</taxon>
        <taxon>Chordata</taxon>
        <taxon>Craniata</taxon>
        <taxon>Vertebrata</taxon>
        <taxon>Euteleostomi</taxon>
        <taxon>Mammalia</taxon>
        <taxon>Eutheria</taxon>
        <taxon>Laurasiatheria</taxon>
        <taxon>Chiroptera</taxon>
        <taxon>Yangochiroptera</taxon>
        <taxon>Molossidae</taxon>
        <taxon>Molossus</taxon>
    </lineage>
</organism>
<keyword evidence="2" id="KW-0378">Hydrolase</keyword>
<dbReference type="PANTHER" id="PTHR12473:SF18">
    <property type="entry name" value="INACTIVE UBIQUITIN CARBOXYL-TERMINAL HYDROLASE MINDY-4B"/>
    <property type="match status" value="1"/>
</dbReference>
<dbReference type="SMART" id="SM01174">
    <property type="entry name" value="DUF4205"/>
    <property type="match status" value="1"/>
</dbReference>
<gene>
    <name evidence="5" type="ORF">HJG59_012246</name>
</gene>
<dbReference type="OrthoDB" id="10263628at2759"/>
<feature type="domain" description="Deubiquitinating enzyme MINDY-3/4 conserved" evidence="4">
    <location>
        <begin position="106"/>
        <end position="454"/>
    </location>
</feature>
<feature type="compositionally biased region" description="Basic and acidic residues" evidence="3">
    <location>
        <begin position="412"/>
        <end position="429"/>
    </location>
</feature>
<comment type="function">
    <text evidence="2">Hydrolase that can remove 'Lys-48'-linked conjugated ubiquitin from proteins.</text>
</comment>
<reference evidence="5 6" key="1">
    <citation type="journal article" date="2020" name="Nature">
        <title>Six reference-quality genomes reveal evolution of bat adaptations.</title>
        <authorList>
            <person name="Jebb D."/>
            <person name="Huang Z."/>
            <person name="Pippel M."/>
            <person name="Hughes G.M."/>
            <person name="Lavrichenko K."/>
            <person name="Devanna P."/>
            <person name="Winkler S."/>
            <person name="Jermiin L.S."/>
            <person name="Skirmuntt E.C."/>
            <person name="Katzourakis A."/>
            <person name="Burkitt-Gray L."/>
            <person name="Ray D.A."/>
            <person name="Sullivan K.A.M."/>
            <person name="Roscito J.G."/>
            <person name="Kirilenko B.M."/>
            <person name="Davalos L.M."/>
            <person name="Corthals A.P."/>
            <person name="Power M.L."/>
            <person name="Jones G."/>
            <person name="Ransome R.D."/>
            <person name="Dechmann D.K.N."/>
            <person name="Locatelli A.G."/>
            <person name="Puechmaille S.J."/>
            <person name="Fedrigo O."/>
            <person name="Jarvis E.D."/>
            <person name="Hiller M."/>
            <person name="Vernes S.C."/>
            <person name="Myers E.W."/>
            <person name="Teeling E.C."/>
        </authorList>
    </citation>
    <scope>NUCLEOTIDE SEQUENCE [LARGE SCALE GENOMIC DNA]</scope>
    <source>
        <strain evidence="5">MMolMol1</strain>
        <tissue evidence="5">Muscle</tissue>
    </source>
</reference>
<dbReference type="GO" id="GO:0004843">
    <property type="term" value="F:cysteine-type deubiquitinase activity"/>
    <property type="evidence" value="ECO:0007669"/>
    <property type="project" value="UniProtKB-UniRule"/>
</dbReference>
<evidence type="ECO:0000313" key="6">
    <source>
        <dbReference type="Proteomes" id="UP000550707"/>
    </source>
</evidence>
<dbReference type="Pfam" id="PF13898">
    <property type="entry name" value="MINDY-3_4_CD"/>
    <property type="match status" value="1"/>
</dbReference>
<dbReference type="GO" id="GO:0006508">
    <property type="term" value="P:proteolysis"/>
    <property type="evidence" value="ECO:0007669"/>
    <property type="project" value="UniProtKB-KW"/>
</dbReference>
<dbReference type="AlphaFoldDB" id="A0A7J8I0H4"/>
<dbReference type="InParanoid" id="A0A7J8I0H4"/>
<evidence type="ECO:0000256" key="1">
    <source>
        <dbReference type="ARBA" id="ARBA00011074"/>
    </source>
</evidence>
<keyword evidence="2" id="KW-0833">Ubl conjugation pathway</keyword>
<feature type="region of interest" description="Disordered" evidence="3">
    <location>
        <begin position="405"/>
        <end position="432"/>
    </location>
</feature>
<keyword evidence="2" id="KW-0788">Thiol protease</keyword>
<comment type="caution">
    <text evidence="5">The sequence shown here is derived from an EMBL/GenBank/DDBJ whole genome shotgun (WGS) entry which is preliminary data.</text>
</comment>
<evidence type="ECO:0000259" key="4">
    <source>
        <dbReference type="SMART" id="SM01174"/>
    </source>
</evidence>
<sequence>MAEALSDREPSSPGLDLEEISRKISFLDKWRDIFSYHRLGSSNTAPQNHEDSPVSADKRGDGPALPQPKGQGHLPPSGLCSVAKRWITPTKPGGLPVSPPMATKLRQSLFGNTVHVFSPDWKRARFSFHKPFSDLAFALEVGEGGARSIQMAVQGSIINYLLFPRKEKDCRFRRVPAISSQEQKQALAAALAGVLWAAGDAQKATVCLVTEDTHVTRTPDYSADGFTERLRLFDVLEREATEKFIYDHLQCFGGEGSRGVILFLYSLIFSRTFERLQGDLDVSTTHLLQPGAGGLLCGQAVLNLILTGRASPNVFDGCQNGESQETLRGVLMRSDVGFLRWRRDTSDDVLPQVGSRLKTPRLPTWLCDVNGSYGVLFSTDRQLLSDWKTERLFDLYFYGGRPSQKKPARLTVDTHSHHWERDRREDTRGPGRRFSPVEMVIRTKWRDATIDWNGTVPLF</sequence>
<accession>A0A7J8I0H4</accession>